<dbReference type="RefSeq" id="WP_289454966.1">
    <property type="nucleotide sequence ID" value="NZ_JAUCGQ010000001.1"/>
</dbReference>
<keyword evidence="1" id="KW-1133">Transmembrane helix</keyword>
<feature type="transmembrane region" description="Helical" evidence="1">
    <location>
        <begin position="221"/>
        <end position="240"/>
    </location>
</feature>
<dbReference type="PANTHER" id="PTHR20992:SF9">
    <property type="entry name" value="AT15442P-RELATED"/>
    <property type="match status" value="1"/>
</dbReference>
<protein>
    <submittedName>
        <fullName evidence="2">DUF389 domain-containing protein</fullName>
    </submittedName>
</protein>
<dbReference type="InterPro" id="IPR005240">
    <property type="entry name" value="DUF389"/>
</dbReference>
<feature type="transmembrane region" description="Helical" evidence="1">
    <location>
        <begin position="139"/>
        <end position="163"/>
    </location>
</feature>
<dbReference type="EMBL" id="JAUCGQ010000001">
    <property type="protein sequence ID" value="MDM7855160.1"/>
    <property type="molecule type" value="Genomic_DNA"/>
</dbReference>
<evidence type="ECO:0000256" key="1">
    <source>
        <dbReference type="SAM" id="Phobius"/>
    </source>
</evidence>
<reference evidence="2 3" key="1">
    <citation type="submission" date="2023-06" db="EMBL/GenBank/DDBJ databases">
        <title>Cellulomonas sp. MW4 Whole genome sequence.</title>
        <authorList>
            <person name="Park S."/>
        </authorList>
    </citation>
    <scope>NUCLEOTIDE SEQUENCE [LARGE SCALE GENOMIC DNA]</scope>
    <source>
        <strain evidence="2 3">MW4</strain>
    </source>
</reference>
<proteinExistence type="predicted"/>
<evidence type="ECO:0000313" key="3">
    <source>
        <dbReference type="Proteomes" id="UP001529338"/>
    </source>
</evidence>
<keyword evidence="1" id="KW-0472">Membrane</keyword>
<keyword evidence="3" id="KW-1185">Reference proteome</keyword>
<accession>A0ABT7SG31</accession>
<dbReference type="Proteomes" id="UP001529338">
    <property type="component" value="Unassembled WGS sequence"/>
</dbReference>
<gene>
    <name evidence="2" type="ORF">QRT04_09470</name>
</gene>
<feature type="transmembrane region" description="Helical" evidence="1">
    <location>
        <begin position="175"/>
        <end position="201"/>
    </location>
</feature>
<feature type="transmembrane region" description="Helical" evidence="1">
    <location>
        <begin position="114"/>
        <end position="133"/>
    </location>
</feature>
<organism evidence="2 3">
    <name type="scientific">Cellulomonas alba</name>
    <dbReference type="NCBI Taxonomy" id="3053467"/>
    <lineage>
        <taxon>Bacteria</taxon>
        <taxon>Bacillati</taxon>
        <taxon>Actinomycetota</taxon>
        <taxon>Actinomycetes</taxon>
        <taxon>Micrococcales</taxon>
        <taxon>Cellulomonadaceae</taxon>
        <taxon>Cellulomonas</taxon>
    </lineage>
</organism>
<sequence length="327" mass="34486">MLRLRMSVPADLSDQVVATLADDPSVSALARMRGASITPAGDVVTADVAREGTNAVVERLLALDLHRVGTLQVENVETWMSRAGRDAETRTPGASADAVVWPEVTLRAYSDTELNWTFVSFMCLATLMASIAIVVDSQILVVGAMVLGPEFGAVAALGVALVRRRVNLLRLAVRALVVGFVVAIAFACVAALVGRGLGWVTPADVSGSRPGTAFIYEPDKWSVIVAVVAGAAGVLSLTSARMGGLTGVFISVTTIPAAGNVALGLAFGAFAEVRGSALQLVVNLTGMAVAGWATLLLQQTVWRRVSERRARLIDRHPRLRRAVIRRP</sequence>
<evidence type="ECO:0000313" key="2">
    <source>
        <dbReference type="EMBL" id="MDM7855160.1"/>
    </source>
</evidence>
<feature type="transmembrane region" description="Helical" evidence="1">
    <location>
        <begin position="247"/>
        <end position="271"/>
    </location>
</feature>
<feature type="transmembrane region" description="Helical" evidence="1">
    <location>
        <begin position="277"/>
        <end position="297"/>
    </location>
</feature>
<keyword evidence="1" id="KW-0812">Transmembrane</keyword>
<dbReference type="PANTHER" id="PTHR20992">
    <property type="entry name" value="AT15442P-RELATED"/>
    <property type="match status" value="1"/>
</dbReference>
<dbReference type="Pfam" id="PF04087">
    <property type="entry name" value="DUF389"/>
    <property type="match status" value="1"/>
</dbReference>
<comment type="caution">
    <text evidence="2">The sequence shown here is derived from an EMBL/GenBank/DDBJ whole genome shotgun (WGS) entry which is preliminary data.</text>
</comment>
<name>A0ABT7SG31_9CELL</name>